<name>A0A4Y2B547_ARAVE</name>
<feature type="region of interest" description="Disordered" evidence="1">
    <location>
        <begin position="88"/>
        <end position="109"/>
    </location>
</feature>
<comment type="caution">
    <text evidence="2">The sequence shown here is derived from an EMBL/GenBank/DDBJ whole genome shotgun (WGS) entry which is preliminary data.</text>
</comment>
<dbReference type="Proteomes" id="UP000499080">
    <property type="component" value="Unassembled WGS sequence"/>
</dbReference>
<reference evidence="2 3" key="1">
    <citation type="journal article" date="2019" name="Sci. Rep.">
        <title>Orb-weaving spider Araneus ventricosus genome elucidates the spidroin gene catalogue.</title>
        <authorList>
            <person name="Kono N."/>
            <person name="Nakamura H."/>
            <person name="Ohtoshi R."/>
            <person name="Moran D.A.P."/>
            <person name="Shinohara A."/>
            <person name="Yoshida Y."/>
            <person name="Fujiwara M."/>
            <person name="Mori M."/>
            <person name="Tomita M."/>
            <person name="Arakawa K."/>
        </authorList>
    </citation>
    <scope>NUCLEOTIDE SEQUENCE [LARGE SCALE GENOMIC DNA]</scope>
</reference>
<dbReference type="AlphaFoldDB" id="A0A4Y2B547"/>
<evidence type="ECO:0000256" key="1">
    <source>
        <dbReference type="SAM" id="MobiDB-lite"/>
    </source>
</evidence>
<feature type="region of interest" description="Disordered" evidence="1">
    <location>
        <begin position="1"/>
        <end position="55"/>
    </location>
</feature>
<evidence type="ECO:0000313" key="2">
    <source>
        <dbReference type="EMBL" id="GBL87330.1"/>
    </source>
</evidence>
<dbReference type="EMBL" id="BGPR01000052">
    <property type="protein sequence ID" value="GBL87330.1"/>
    <property type="molecule type" value="Genomic_DNA"/>
</dbReference>
<feature type="compositionally biased region" description="Basic and acidic residues" evidence="1">
    <location>
        <begin position="1"/>
        <end position="14"/>
    </location>
</feature>
<sequence>MNKRNLAESKDEGSLGRVFGSEAHTRAGRRGESLSHNLESFHGSLKGKGPPNLADSFTIPLRSQSPKHFQSARHRMKILNLRQDAKLSSEARQANQQPPVHAPKTCRQPIGKLGLYPDWRSRFLRKRAGNALAPKG</sequence>
<organism evidence="2 3">
    <name type="scientific">Araneus ventricosus</name>
    <name type="common">Orbweaver spider</name>
    <name type="synonym">Epeira ventricosa</name>
    <dbReference type="NCBI Taxonomy" id="182803"/>
    <lineage>
        <taxon>Eukaryota</taxon>
        <taxon>Metazoa</taxon>
        <taxon>Ecdysozoa</taxon>
        <taxon>Arthropoda</taxon>
        <taxon>Chelicerata</taxon>
        <taxon>Arachnida</taxon>
        <taxon>Araneae</taxon>
        <taxon>Araneomorphae</taxon>
        <taxon>Entelegynae</taxon>
        <taxon>Araneoidea</taxon>
        <taxon>Araneidae</taxon>
        <taxon>Araneus</taxon>
    </lineage>
</organism>
<gene>
    <name evidence="2" type="ORF">AVEN_270577_1</name>
</gene>
<proteinExistence type="predicted"/>
<feature type="compositionally biased region" description="Basic and acidic residues" evidence="1">
    <location>
        <begin position="23"/>
        <end position="33"/>
    </location>
</feature>
<accession>A0A4Y2B547</accession>
<protein>
    <submittedName>
        <fullName evidence="2">Uncharacterized protein</fullName>
    </submittedName>
</protein>
<evidence type="ECO:0000313" key="3">
    <source>
        <dbReference type="Proteomes" id="UP000499080"/>
    </source>
</evidence>
<keyword evidence="3" id="KW-1185">Reference proteome</keyword>